<dbReference type="PIRSF" id="PIRSF002599">
    <property type="entry name" value="Cold_shock_A"/>
    <property type="match status" value="1"/>
</dbReference>
<reference evidence="4 5" key="1">
    <citation type="journal article" date="2016" name="Sci. Rep.">
        <title>Metabolic traits of an uncultured archaeal lineage -MSBL1- from brine pools of the Red Sea.</title>
        <authorList>
            <person name="Mwirichia R."/>
            <person name="Alam I."/>
            <person name="Rashid M."/>
            <person name="Vinu M."/>
            <person name="Ba-Alawi W."/>
            <person name="Anthony Kamau A."/>
            <person name="Kamanda Ngugi D."/>
            <person name="Goker M."/>
            <person name="Klenk H.P."/>
            <person name="Bajic V."/>
            <person name="Stingl U."/>
        </authorList>
    </citation>
    <scope>NUCLEOTIDE SEQUENCE [LARGE SCALE GENOMIC DNA]</scope>
    <source>
        <strain evidence="4">SCGC-AAA259E22</strain>
    </source>
</reference>
<keyword evidence="5" id="KW-1185">Reference proteome</keyword>
<dbReference type="Proteomes" id="UP000070657">
    <property type="component" value="Unassembled WGS sequence"/>
</dbReference>
<sequence length="63" mass="7042">MRGTVKFFDDRKNYGFIEPEGRGGDRFVHASDIESGPVKKGDIVEFDSEQGDKGPRAVNVRKV</sequence>
<gene>
    <name evidence="4" type="ORF">AKJ66_02260</name>
</gene>
<comment type="caution">
    <text evidence="4">The sequence shown here is derived from an EMBL/GenBank/DDBJ whole genome shotgun (WGS) entry which is preliminary data.</text>
</comment>
<dbReference type="SUPFAM" id="SSF50249">
    <property type="entry name" value="Nucleic acid-binding proteins"/>
    <property type="match status" value="1"/>
</dbReference>
<comment type="subcellular location">
    <subcellularLocation>
        <location evidence="1">Cytoplasm</location>
    </subcellularLocation>
</comment>
<evidence type="ECO:0000256" key="1">
    <source>
        <dbReference type="ARBA" id="ARBA00004496"/>
    </source>
</evidence>
<accession>A0A133UGY0</accession>
<dbReference type="InterPro" id="IPR011129">
    <property type="entry name" value="CSD"/>
</dbReference>
<evidence type="ECO:0000259" key="3">
    <source>
        <dbReference type="PROSITE" id="PS51857"/>
    </source>
</evidence>
<dbReference type="EMBL" id="LHXP01000021">
    <property type="protein sequence ID" value="KXA93346.1"/>
    <property type="molecule type" value="Genomic_DNA"/>
</dbReference>
<proteinExistence type="predicted"/>
<dbReference type="GO" id="GO:0005737">
    <property type="term" value="C:cytoplasm"/>
    <property type="evidence" value="ECO:0007669"/>
    <property type="project" value="UniProtKB-SubCell"/>
</dbReference>
<protein>
    <submittedName>
        <fullName evidence="4">Cold-shock protein</fullName>
    </submittedName>
</protein>
<name>A0A133UGY0_9EURY</name>
<evidence type="ECO:0000313" key="4">
    <source>
        <dbReference type="EMBL" id="KXA93346.1"/>
    </source>
</evidence>
<dbReference type="PANTHER" id="PTHR11544">
    <property type="entry name" value="COLD SHOCK DOMAIN CONTAINING PROTEINS"/>
    <property type="match status" value="1"/>
</dbReference>
<organism evidence="4 5">
    <name type="scientific">candidate division MSBL1 archaeon SCGC-AAA259E22</name>
    <dbReference type="NCBI Taxonomy" id="1698265"/>
    <lineage>
        <taxon>Archaea</taxon>
        <taxon>Methanobacteriati</taxon>
        <taxon>Methanobacteriota</taxon>
        <taxon>candidate division MSBL1</taxon>
    </lineage>
</organism>
<dbReference type="PROSITE" id="PS51857">
    <property type="entry name" value="CSD_2"/>
    <property type="match status" value="1"/>
</dbReference>
<dbReference type="CDD" id="cd04458">
    <property type="entry name" value="CSP_CDS"/>
    <property type="match status" value="1"/>
</dbReference>
<evidence type="ECO:0000256" key="2">
    <source>
        <dbReference type="ARBA" id="ARBA00022490"/>
    </source>
</evidence>
<dbReference type="PRINTS" id="PR00050">
    <property type="entry name" value="COLDSHOCK"/>
</dbReference>
<dbReference type="SMART" id="SM00357">
    <property type="entry name" value="CSP"/>
    <property type="match status" value="1"/>
</dbReference>
<dbReference type="GO" id="GO:0003676">
    <property type="term" value="F:nucleic acid binding"/>
    <property type="evidence" value="ECO:0007669"/>
    <property type="project" value="InterPro"/>
</dbReference>
<dbReference type="InterPro" id="IPR002059">
    <property type="entry name" value="CSP_DNA-bd"/>
</dbReference>
<dbReference type="InterPro" id="IPR012156">
    <property type="entry name" value="Cold_shock_CspA"/>
</dbReference>
<keyword evidence="2" id="KW-0963">Cytoplasm</keyword>
<dbReference type="InterPro" id="IPR012340">
    <property type="entry name" value="NA-bd_OB-fold"/>
</dbReference>
<dbReference type="Gene3D" id="2.40.50.140">
    <property type="entry name" value="Nucleic acid-binding proteins"/>
    <property type="match status" value="1"/>
</dbReference>
<evidence type="ECO:0000313" key="5">
    <source>
        <dbReference type="Proteomes" id="UP000070657"/>
    </source>
</evidence>
<dbReference type="Pfam" id="PF00313">
    <property type="entry name" value="CSD"/>
    <property type="match status" value="1"/>
</dbReference>
<dbReference type="AlphaFoldDB" id="A0A133UGY0"/>
<feature type="domain" description="CSD" evidence="3">
    <location>
        <begin position="1"/>
        <end position="62"/>
    </location>
</feature>
<dbReference type="InterPro" id="IPR050181">
    <property type="entry name" value="Cold_shock_domain"/>
</dbReference>